<evidence type="ECO:0000313" key="2">
    <source>
        <dbReference type="Proteomes" id="UP000192328"/>
    </source>
</evidence>
<accession>A0AC61PK99</accession>
<dbReference type="Proteomes" id="UP000192328">
    <property type="component" value="Unassembled WGS sequence"/>
</dbReference>
<keyword evidence="1" id="KW-0547">Nucleotide-binding</keyword>
<reference evidence="1" key="1">
    <citation type="submission" date="2017-04" db="EMBL/GenBank/DDBJ databases">
        <authorList>
            <person name="Varghese N."/>
            <person name="Submissions S."/>
        </authorList>
    </citation>
    <scope>NUCLEOTIDE SEQUENCE</scope>
    <source>
        <strain evidence="1">WTE2008</strain>
    </source>
</reference>
<keyword evidence="2" id="KW-1185">Reference proteome</keyword>
<name>A0AC61PK99_9FIRM</name>
<gene>
    <name evidence="1" type="ORF">SAMN06297397_1283</name>
</gene>
<protein>
    <submittedName>
        <fullName evidence="1">Fe-S cluster assembly ATP-binding protein</fullName>
    </submittedName>
</protein>
<comment type="caution">
    <text evidence="1">The sequence shown here is derived from an EMBL/GenBank/DDBJ whole genome shotgun (WGS) entry which is preliminary data.</text>
</comment>
<dbReference type="EMBL" id="FWXZ01000002">
    <property type="protein sequence ID" value="SMC53386.1"/>
    <property type="molecule type" value="Genomic_DNA"/>
</dbReference>
<proteinExistence type="predicted"/>
<sequence>MQDNCLLEIKGLSATVGEEETQILDNVDLTVRQGEIHVIMGPNGAGKSTLGFAVMGNPAYTVSSGRIFFDGVDITDMAADKRARQRIFLTFQNPIEIPGISMRNFLRNSIQEITGEHVSFTAFNKELEAAMELIHMNPAYADRDINVGFSGGEKKKAEILQLLMLKPRLAILDETDSGLDVDAVRTVSSGIRAYMESCGGTLIIITHNAAITESLDVNRTHVLVHGRIVFTGDGDLTDEINKNGFEGYTYG</sequence>
<keyword evidence="1" id="KW-0067">ATP-binding</keyword>
<organism evidence="1 2">
    <name type="scientific">Aristaeella lactis</name>
    <dbReference type="NCBI Taxonomy" id="3046383"/>
    <lineage>
        <taxon>Bacteria</taxon>
        <taxon>Bacillati</taxon>
        <taxon>Bacillota</taxon>
        <taxon>Clostridia</taxon>
        <taxon>Eubacteriales</taxon>
        <taxon>Aristaeellaceae</taxon>
        <taxon>Aristaeella</taxon>
    </lineage>
</organism>
<evidence type="ECO:0000313" key="1">
    <source>
        <dbReference type="EMBL" id="SMC53386.1"/>
    </source>
</evidence>